<feature type="compositionally biased region" description="Basic and acidic residues" evidence="6">
    <location>
        <begin position="338"/>
        <end position="352"/>
    </location>
</feature>
<dbReference type="STRING" id="196164.gene:10741469"/>
<evidence type="ECO:0000256" key="6">
    <source>
        <dbReference type="SAM" id="MobiDB-lite"/>
    </source>
</evidence>
<dbReference type="Proteomes" id="UP000001409">
    <property type="component" value="Chromosome"/>
</dbReference>
<evidence type="ECO:0000256" key="5">
    <source>
        <dbReference type="ARBA" id="ARBA00023163"/>
    </source>
</evidence>
<evidence type="ECO:0000313" key="8">
    <source>
        <dbReference type="Proteomes" id="UP000001409"/>
    </source>
</evidence>
<dbReference type="EMBL" id="BA000035">
    <property type="protein sequence ID" value="BAC17871.1"/>
    <property type="molecule type" value="Genomic_DNA"/>
</dbReference>
<dbReference type="SUPFAM" id="SSF53850">
    <property type="entry name" value="Periplasmic binding protein-like II"/>
    <property type="match status" value="1"/>
</dbReference>
<evidence type="ECO:0008006" key="9">
    <source>
        <dbReference type="Google" id="ProtNLM"/>
    </source>
</evidence>
<evidence type="ECO:0000256" key="2">
    <source>
        <dbReference type="ARBA" id="ARBA00023015"/>
    </source>
</evidence>
<dbReference type="eggNOG" id="COG0583">
    <property type="taxonomic scope" value="Bacteria"/>
</dbReference>
<keyword evidence="5" id="KW-0804">Transcription</keyword>
<feature type="compositionally biased region" description="Basic residues" evidence="6">
    <location>
        <begin position="359"/>
        <end position="373"/>
    </location>
</feature>
<dbReference type="GO" id="GO:0003700">
    <property type="term" value="F:DNA-binding transcription factor activity"/>
    <property type="evidence" value="ECO:0007669"/>
    <property type="project" value="TreeGrafter"/>
</dbReference>
<dbReference type="PANTHER" id="PTHR30346:SF0">
    <property type="entry name" value="HCA OPERON TRANSCRIPTIONAL ACTIVATOR HCAR"/>
    <property type="match status" value="1"/>
</dbReference>
<organism evidence="7 8">
    <name type="scientific">Corynebacterium efficiens (strain DSM 44549 / YS-314 / AJ 12310 / JCM 11189 / NBRC 100395)</name>
    <dbReference type="NCBI Taxonomy" id="196164"/>
    <lineage>
        <taxon>Bacteria</taxon>
        <taxon>Bacillati</taxon>
        <taxon>Actinomycetota</taxon>
        <taxon>Actinomycetes</taxon>
        <taxon>Mycobacteriales</taxon>
        <taxon>Corynebacteriaceae</taxon>
        <taxon>Corynebacterium</taxon>
    </lineage>
</organism>
<evidence type="ECO:0000256" key="4">
    <source>
        <dbReference type="ARBA" id="ARBA00023159"/>
    </source>
</evidence>
<dbReference type="GO" id="GO:0032993">
    <property type="term" value="C:protein-DNA complex"/>
    <property type="evidence" value="ECO:0007669"/>
    <property type="project" value="TreeGrafter"/>
</dbReference>
<evidence type="ECO:0000256" key="3">
    <source>
        <dbReference type="ARBA" id="ARBA00023125"/>
    </source>
</evidence>
<evidence type="ECO:0000256" key="1">
    <source>
        <dbReference type="ARBA" id="ARBA00009437"/>
    </source>
</evidence>
<dbReference type="PANTHER" id="PTHR30346">
    <property type="entry name" value="TRANSCRIPTIONAL DUAL REGULATOR HCAR-RELATED"/>
    <property type="match status" value="1"/>
</dbReference>
<accession>Q8FQQ8</accession>
<dbReference type="AlphaFoldDB" id="Q8FQQ8"/>
<feature type="region of interest" description="Disordered" evidence="6">
    <location>
        <begin position="329"/>
        <end position="373"/>
    </location>
</feature>
<evidence type="ECO:0000313" key="7">
    <source>
        <dbReference type="EMBL" id="BAC17871.1"/>
    </source>
</evidence>
<keyword evidence="8" id="KW-1185">Reference proteome</keyword>
<proteinExistence type="inferred from homology"/>
<keyword evidence="4" id="KW-0010">Activator</keyword>
<keyword evidence="3" id="KW-0238">DNA-binding</keyword>
<dbReference type="GO" id="GO:0003677">
    <property type="term" value="F:DNA binding"/>
    <property type="evidence" value="ECO:0007669"/>
    <property type="project" value="UniProtKB-KW"/>
</dbReference>
<reference evidence="7 8" key="1">
    <citation type="journal article" date="2003" name="Genome Res.">
        <title>Comparative complete genome sequence analysis of the amino acid replacements responsible for the thermostability of Corynebacterium efficiens.</title>
        <authorList>
            <person name="Nishio Y."/>
            <person name="Nakamura Y."/>
            <person name="Kawarabayasi Y."/>
            <person name="Usuda Y."/>
            <person name="Kimura E."/>
            <person name="Sugimoto S."/>
            <person name="Matsui K."/>
            <person name="Yamagishi A."/>
            <person name="Kikuchi H."/>
            <person name="Ikeo K."/>
            <person name="Gojobori T."/>
        </authorList>
    </citation>
    <scope>NUCLEOTIDE SEQUENCE [LARGE SCALE GENOMIC DNA]</scope>
    <source>
        <strain evidence="8">DSM 44549 / YS-314 / AJ 12310 / JCM 11189 / NBRC 100395</strain>
    </source>
</reference>
<sequence length="373" mass="40648">MEQGAVGECRKGLVLGFVLGCRGATLGQLGACGPQPVRLVFQQGLDLSCGQGLVHVVLLQCSDGDAQFLGDHGTRVRSLTAQGLEPLRRIFLQCIELLVGQRIVLELLWRGGQVQTEFLGGGLRLHGRARWLAYRFFVHAHNGSITSMLTLSFVTGTEPGKWFTRFRERTRHGGLEAIDTDDALGELLAGNAALALTRLPDARIDDRFHVVELYRETPGVAFPKDYFLAAAEGAVGPEELTGEIINWEPPASGEVDAGAVRDALQIVAANVGVVIAPRPLLKVLSRKLVEHRDYAGALETHIALVWKRDADSDAIQDFVGIARGRTINSSRQVAPKRSAREKTLAKQARRDSNGGGRGRLVKKKPAPKPRKRR</sequence>
<dbReference type="HOGENOM" id="CLU_039613_3_2_11"/>
<comment type="similarity">
    <text evidence="1">Belongs to the LysR transcriptional regulatory family.</text>
</comment>
<name>Q8FQQ8_COREF</name>
<protein>
    <recommendedName>
        <fullName evidence="9">LysR substrate-binding domain-containing protein</fullName>
    </recommendedName>
</protein>
<keyword evidence="2" id="KW-0805">Transcription regulation</keyword>
<dbReference type="KEGG" id="cef:CE1061"/>